<evidence type="ECO:0000256" key="14">
    <source>
        <dbReference type="SAM" id="Phobius"/>
    </source>
</evidence>
<dbReference type="FunFam" id="1.20.1110.10:FF:000027">
    <property type="entry name" value="Calcium-transporting ATPase, putative"/>
    <property type="match status" value="1"/>
</dbReference>
<comment type="caution">
    <text evidence="16">The sequence shown here is derived from an EMBL/GenBank/DDBJ whole genome shotgun (WGS) entry which is preliminary data.</text>
</comment>
<dbReference type="GO" id="GO:0005388">
    <property type="term" value="F:P-type calcium transporter activity"/>
    <property type="evidence" value="ECO:0007669"/>
    <property type="project" value="UniProtKB-EC"/>
</dbReference>
<dbReference type="InterPro" id="IPR023214">
    <property type="entry name" value="HAD_sf"/>
</dbReference>
<keyword evidence="7" id="KW-0106">Calcium</keyword>
<dbReference type="SUPFAM" id="SSF81665">
    <property type="entry name" value="Calcium ATPase, transmembrane domain M"/>
    <property type="match status" value="1"/>
</dbReference>
<dbReference type="InterPro" id="IPR023298">
    <property type="entry name" value="ATPase_P-typ_TM_dom_sf"/>
</dbReference>
<dbReference type="GO" id="GO:0016887">
    <property type="term" value="F:ATP hydrolysis activity"/>
    <property type="evidence" value="ECO:0007669"/>
    <property type="project" value="InterPro"/>
</dbReference>
<dbReference type="Pfam" id="PF00690">
    <property type="entry name" value="Cation_ATPase_N"/>
    <property type="match status" value="1"/>
</dbReference>
<dbReference type="InterPro" id="IPR001757">
    <property type="entry name" value="P_typ_ATPase"/>
</dbReference>
<dbReference type="Pfam" id="PF00122">
    <property type="entry name" value="E1-E2_ATPase"/>
    <property type="match status" value="1"/>
</dbReference>
<evidence type="ECO:0000256" key="1">
    <source>
        <dbReference type="ARBA" id="ARBA00004141"/>
    </source>
</evidence>
<sequence>MTSTRSSAKSNRKGKLDDTSIRAIAYARGYQEALDFFNVSVEKGLAESQVEAQSKKYGPNELDKTEGKSMIALILEQFDDLMVKILLVAAFISFLLAYFDDENNDEGMLAYVEPLVILLILIANAIVGVWQETNAEAALEALKSLQPAHAHVLRNGSWVTLDSAALVPGDIVEVRVGDKVPADIRLCKLRTTTLRVEQSQLTGESVAVSKDVDAVPDDDEGSCEVQGKTNMLFSSTAVANGCGVGVVVGTGMNTEIGEIQKAVADAAEEDQQTPLQMRLEEFSELLAKIIFVICFVVWIINYKHFFDPVYGSWFRGCIYYFKVAVALAVAAIPEGLPAVITTCLALGTRRMAKRNCIVRRLPSVQTLGCTTVICSDKTGTLTTNEMCAVKFAVPSSSSSAGVLNTYNVDGVSYTPVGEIRP</sequence>
<feature type="transmembrane region" description="Helical" evidence="14">
    <location>
        <begin position="285"/>
        <end position="306"/>
    </location>
</feature>
<dbReference type="InterPro" id="IPR018303">
    <property type="entry name" value="ATPase_P-typ_P_site"/>
</dbReference>
<dbReference type="Gene3D" id="3.40.50.1000">
    <property type="entry name" value="HAD superfamily/HAD-like"/>
    <property type="match status" value="1"/>
</dbReference>
<keyword evidence="8" id="KW-0067">ATP-binding</keyword>
<dbReference type="SUPFAM" id="SSF81653">
    <property type="entry name" value="Calcium ATPase, transduction domain A"/>
    <property type="match status" value="1"/>
</dbReference>
<dbReference type="EC" id="7.2.2.10" evidence="2"/>
<dbReference type="GO" id="GO:0005524">
    <property type="term" value="F:ATP binding"/>
    <property type="evidence" value="ECO:0007669"/>
    <property type="project" value="UniProtKB-KW"/>
</dbReference>
<dbReference type="Gene3D" id="3.40.1110.10">
    <property type="entry name" value="Calcium-transporting ATPase, cytoplasmic domain N"/>
    <property type="match status" value="1"/>
</dbReference>
<keyword evidence="3" id="KW-0813">Transport</keyword>
<evidence type="ECO:0000256" key="7">
    <source>
        <dbReference type="ARBA" id="ARBA00022837"/>
    </source>
</evidence>
<accession>A0A7J6RQE0</accession>
<feature type="transmembrane region" description="Helical" evidence="14">
    <location>
        <begin position="111"/>
        <end position="130"/>
    </location>
</feature>
<evidence type="ECO:0000259" key="15">
    <source>
        <dbReference type="SMART" id="SM00831"/>
    </source>
</evidence>
<dbReference type="InterPro" id="IPR008250">
    <property type="entry name" value="ATPase_P-typ_transduc_dom_A_sf"/>
</dbReference>
<proteinExistence type="predicted"/>
<keyword evidence="10" id="KW-1278">Translocase</keyword>
<evidence type="ECO:0000256" key="4">
    <source>
        <dbReference type="ARBA" id="ARBA00022568"/>
    </source>
</evidence>
<keyword evidence="9" id="KW-0460">Magnesium</keyword>
<keyword evidence="6" id="KW-0547">Nucleotide-binding</keyword>
<dbReference type="InterPro" id="IPR023299">
    <property type="entry name" value="ATPase_P-typ_cyto_dom_N"/>
</dbReference>
<evidence type="ECO:0000256" key="8">
    <source>
        <dbReference type="ARBA" id="ARBA00022840"/>
    </source>
</evidence>
<evidence type="ECO:0000256" key="11">
    <source>
        <dbReference type="ARBA" id="ARBA00022989"/>
    </source>
</evidence>
<evidence type="ECO:0000256" key="3">
    <source>
        <dbReference type="ARBA" id="ARBA00022448"/>
    </source>
</evidence>
<evidence type="ECO:0000313" key="17">
    <source>
        <dbReference type="Proteomes" id="UP000574390"/>
    </source>
</evidence>
<dbReference type="PRINTS" id="PR00119">
    <property type="entry name" value="CATATPASE"/>
</dbReference>
<protein>
    <recommendedName>
        <fullName evidence="2">P-type Ca(2+) transporter</fullName>
        <ecNumber evidence="2">7.2.2.10</ecNumber>
    </recommendedName>
</protein>
<dbReference type="AlphaFoldDB" id="A0A7J6RQE0"/>
<dbReference type="InterPro" id="IPR004014">
    <property type="entry name" value="ATPase_P-typ_cation-transptr_N"/>
</dbReference>
<organism evidence="16 17">
    <name type="scientific">Perkinsus olseni</name>
    <name type="common">Perkinsus atlanticus</name>
    <dbReference type="NCBI Taxonomy" id="32597"/>
    <lineage>
        <taxon>Eukaryota</taxon>
        <taxon>Sar</taxon>
        <taxon>Alveolata</taxon>
        <taxon>Perkinsozoa</taxon>
        <taxon>Perkinsea</taxon>
        <taxon>Perkinsida</taxon>
        <taxon>Perkinsidae</taxon>
        <taxon>Perkinsus</taxon>
    </lineage>
</organism>
<feature type="transmembrane region" description="Helical" evidence="14">
    <location>
        <begin position="318"/>
        <end position="346"/>
    </location>
</feature>
<evidence type="ECO:0000256" key="9">
    <source>
        <dbReference type="ARBA" id="ARBA00022842"/>
    </source>
</evidence>
<evidence type="ECO:0000256" key="6">
    <source>
        <dbReference type="ARBA" id="ARBA00022741"/>
    </source>
</evidence>
<keyword evidence="5 14" id="KW-0812">Transmembrane</keyword>
<evidence type="ECO:0000256" key="10">
    <source>
        <dbReference type="ARBA" id="ARBA00022967"/>
    </source>
</evidence>
<dbReference type="FunFam" id="2.70.150.10:FF:000014">
    <property type="entry name" value="Calcium-transporting ATPase, putative"/>
    <property type="match status" value="1"/>
</dbReference>
<feature type="transmembrane region" description="Helical" evidence="14">
    <location>
        <begin position="81"/>
        <end position="99"/>
    </location>
</feature>
<dbReference type="Proteomes" id="UP000574390">
    <property type="component" value="Unassembled WGS sequence"/>
</dbReference>
<feature type="domain" description="Cation-transporting P-type ATPase N-terminal" evidence="15">
    <location>
        <begin position="24"/>
        <end position="98"/>
    </location>
</feature>
<keyword evidence="13 14" id="KW-0472">Membrane</keyword>
<keyword evidence="4" id="KW-0109">Calcium transport</keyword>
<dbReference type="NCBIfam" id="TIGR01494">
    <property type="entry name" value="ATPase_P-type"/>
    <property type="match status" value="2"/>
</dbReference>
<dbReference type="PROSITE" id="PS00154">
    <property type="entry name" value="ATPASE_E1_E2"/>
    <property type="match status" value="1"/>
</dbReference>
<keyword evidence="11 14" id="KW-1133">Transmembrane helix</keyword>
<reference evidence="16 17" key="1">
    <citation type="submission" date="2020-04" db="EMBL/GenBank/DDBJ databases">
        <title>Perkinsus olseni comparative genomics.</title>
        <authorList>
            <person name="Bogema D.R."/>
        </authorList>
    </citation>
    <scope>NUCLEOTIDE SEQUENCE [LARGE SCALE GENOMIC DNA]</scope>
    <source>
        <strain evidence="16">ATCC PRA-205</strain>
    </source>
</reference>
<evidence type="ECO:0000313" key="16">
    <source>
        <dbReference type="EMBL" id="KAF4722641.1"/>
    </source>
</evidence>
<dbReference type="Gene3D" id="1.20.1110.10">
    <property type="entry name" value="Calcium-transporting ATPase, transmembrane domain"/>
    <property type="match status" value="1"/>
</dbReference>
<name>A0A7J6RQE0_PEROL</name>
<evidence type="ECO:0000256" key="5">
    <source>
        <dbReference type="ARBA" id="ARBA00022692"/>
    </source>
</evidence>
<dbReference type="EMBL" id="JABANM010020553">
    <property type="protein sequence ID" value="KAF4722641.1"/>
    <property type="molecule type" value="Genomic_DNA"/>
</dbReference>
<evidence type="ECO:0000256" key="2">
    <source>
        <dbReference type="ARBA" id="ARBA00012790"/>
    </source>
</evidence>
<comment type="subcellular location">
    <subcellularLocation>
        <location evidence="1">Membrane</location>
        <topology evidence="1">Multi-pass membrane protein</topology>
    </subcellularLocation>
</comment>
<keyword evidence="12" id="KW-0406">Ion transport</keyword>
<gene>
    <name evidence="16" type="ORF">FOZ62_006502</name>
</gene>
<evidence type="ECO:0000256" key="13">
    <source>
        <dbReference type="ARBA" id="ARBA00023136"/>
    </source>
</evidence>
<dbReference type="Gene3D" id="2.70.150.10">
    <property type="entry name" value="Calcium-transporting ATPase, cytoplasmic transduction domain A"/>
    <property type="match status" value="1"/>
</dbReference>
<dbReference type="InterPro" id="IPR059000">
    <property type="entry name" value="ATPase_P-type_domA"/>
</dbReference>
<dbReference type="PANTHER" id="PTHR42861">
    <property type="entry name" value="CALCIUM-TRANSPORTING ATPASE"/>
    <property type="match status" value="1"/>
</dbReference>
<evidence type="ECO:0000256" key="12">
    <source>
        <dbReference type="ARBA" id="ARBA00023065"/>
    </source>
</evidence>
<feature type="non-terminal residue" evidence="16">
    <location>
        <position position="421"/>
    </location>
</feature>
<dbReference type="GO" id="GO:0016020">
    <property type="term" value="C:membrane"/>
    <property type="evidence" value="ECO:0007669"/>
    <property type="project" value="UniProtKB-SubCell"/>
</dbReference>
<dbReference type="SMART" id="SM00831">
    <property type="entry name" value="Cation_ATPase_N"/>
    <property type="match status" value="1"/>
</dbReference>